<feature type="transmembrane region" description="Helical" evidence="2">
    <location>
        <begin position="128"/>
        <end position="145"/>
    </location>
</feature>
<feature type="region of interest" description="Disordered" evidence="1">
    <location>
        <begin position="662"/>
        <end position="684"/>
    </location>
</feature>
<gene>
    <name evidence="3" type="ORF">VKT23_000735</name>
</gene>
<feature type="compositionally biased region" description="Acidic residues" evidence="1">
    <location>
        <begin position="76"/>
        <end position="85"/>
    </location>
</feature>
<evidence type="ECO:0000256" key="2">
    <source>
        <dbReference type="SAM" id="Phobius"/>
    </source>
</evidence>
<feature type="compositionally biased region" description="Polar residues" evidence="1">
    <location>
        <begin position="519"/>
        <end position="532"/>
    </location>
</feature>
<protein>
    <submittedName>
        <fullName evidence="3">Uncharacterized protein</fullName>
    </submittedName>
</protein>
<keyword evidence="4" id="KW-1185">Reference proteome</keyword>
<feature type="compositionally biased region" description="Basic and acidic residues" evidence="1">
    <location>
        <begin position="544"/>
        <end position="553"/>
    </location>
</feature>
<feature type="region of interest" description="Disordered" evidence="1">
    <location>
        <begin position="485"/>
        <end position="559"/>
    </location>
</feature>
<keyword evidence="2" id="KW-1133">Transmembrane helix</keyword>
<keyword evidence="2" id="KW-0812">Transmembrane</keyword>
<keyword evidence="2" id="KW-0472">Membrane</keyword>
<feature type="region of interest" description="Disordered" evidence="1">
    <location>
        <begin position="76"/>
        <end position="98"/>
    </location>
</feature>
<feature type="transmembrane region" description="Helical" evidence="2">
    <location>
        <begin position="30"/>
        <end position="49"/>
    </location>
</feature>
<feature type="region of interest" description="Disordered" evidence="1">
    <location>
        <begin position="357"/>
        <end position="402"/>
    </location>
</feature>
<feature type="region of interest" description="Disordered" evidence="1">
    <location>
        <begin position="706"/>
        <end position="748"/>
    </location>
</feature>
<sequence length="900" mass="99117">MSISFGGLGLVSLRRPFAELVGMFLGKGDVQSLFCLVVFCIVFLVLAYLTNPSENSFRTYLTELSFRQHLSRLDDNNDDDSDVPETLDGKSLSFRHGASGTRHTLPFDNRSPFHFANRASVSLRTPKHVFHSFGIFTIAAMIPLAKGDRPLHDRDSLMISDSWFIGAFGKWWRGGILEAWYQDVIARSGDEENWSSGILGMKTLDRLNELHALPGLPFSTRNLPPNGPSRGSPPRLRNREKSSQRTGLQSNRSTTPPPLPKSVSLPLHTPRNPTSPSDRIGSQLLTHSQSQPSLQGDQHSPASAHPTSFDQSPRVVELLHQVSLSNVAVLDLRTQLADSQSSASQSHALLQTELTSCREKKRQEDSARNDIKTRTKALDDSKRVAESTKRDAEKRLRAAETARDNATQRMEYLDKEIAALQQCLLEDESSVARSKESMSEAEQEVCQALEHKRREIKIAEDVITALNARARELEEKLSDRKERLREMQERMQKRNKPAPHVPSKSDAWIPDHAPPFDATESTAVPSGPPSDQDSGEALLLPGRRSSDPRDKPSSIRPTNLMLGGLSNFAAQSMLTSSRPMRANGFLDQSVLPFSTQQPPVMTNFAPFDLDGMPQTPAVVLSPSTGSSLIPTGLISSMDNLDNVSRSFQSESDVLLDKDWREKGKNDRSEDGNNISFAPATLSPTADVEHNPFEVRYGLASRNFGAQLQRNNSDPSSGYHDEVDPIATEKSNSKRWFTMPSKDKSKKGLNPDAQVFDMFRKPHVQKPAAPNVSMPAQVYDALNPNGLGSLVPSKASDSSTLLRAFAPSPAEREALQRALGGSTNASLERLPSLSDVGSIPPSPNHIHAGVVGHVSRDAGKAHAWLQTLQSLPRLRKSNFSPWDDEEPVSKDTGNIGANLKH</sequence>
<evidence type="ECO:0000313" key="3">
    <source>
        <dbReference type="EMBL" id="KAK7472622.1"/>
    </source>
</evidence>
<comment type="caution">
    <text evidence="3">The sequence shown here is derived from an EMBL/GenBank/DDBJ whole genome shotgun (WGS) entry which is preliminary data.</text>
</comment>
<accession>A0ABR1K8U3</accession>
<reference evidence="3 4" key="1">
    <citation type="submission" date="2024-01" db="EMBL/GenBank/DDBJ databases">
        <title>A draft genome for the cacao thread blight pathogen Marasmiellus scandens.</title>
        <authorList>
            <person name="Baruah I.K."/>
            <person name="Leung J."/>
            <person name="Bukari Y."/>
            <person name="Amoako-Attah I."/>
            <person name="Meinhardt L.W."/>
            <person name="Bailey B.A."/>
            <person name="Cohen S.P."/>
        </authorList>
    </citation>
    <scope>NUCLEOTIDE SEQUENCE [LARGE SCALE GENOMIC DNA]</scope>
    <source>
        <strain evidence="3 4">GH-19</strain>
    </source>
</reference>
<feature type="compositionally biased region" description="Polar residues" evidence="1">
    <location>
        <begin position="283"/>
        <end position="310"/>
    </location>
</feature>
<evidence type="ECO:0000313" key="4">
    <source>
        <dbReference type="Proteomes" id="UP001498398"/>
    </source>
</evidence>
<feature type="region of interest" description="Disordered" evidence="1">
    <location>
        <begin position="216"/>
        <end position="310"/>
    </location>
</feature>
<dbReference type="Proteomes" id="UP001498398">
    <property type="component" value="Unassembled WGS sequence"/>
</dbReference>
<proteinExistence type="predicted"/>
<organism evidence="3 4">
    <name type="scientific">Marasmiellus scandens</name>
    <dbReference type="NCBI Taxonomy" id="2682957"/>
    <lineage>
        <taxon>Eukaryota</taxon>
        <taxon>Fungi</taxon>
        <taxon>Dikarya</taxon>
        <taxon>Basidiomycota</taxon>
        <taxon>Agaricomycotina</taxon>
        <taxon>Agaricomycetes</taxon>
        <taxon>Agaricomycetidae</taxon>
        <taxon>Agaricales</taxon>
        <taxon>Marasmiineae</taxon>
        <taxon>Omphalotaceae</taxon>
        <taxon>Marasmiellus</taxon>
    </lineage>
</organism>
<name>A0ABR1K8U3_9AGAR</name>
<feature type="region of interest" description="Disordered" evidence="1">
    <location>
        <begin position="875"/>
        <end position="900"/>
    </location>
</feature>
<evidence type="ECO:0000256" key="1">
    <source>
        <dbReference type="SAM" id="MobiDB-lite"/>
    </source>
</evidence>
<feature type="compositionally biased region" description="Polar residues" evidence="1">
    <location>
        <begin position="706"/>
        <end position="715"/>
    </location>
</feature>
<dbReference type="EMBL" id="JBANRG010000001">
    <property type="protein sequence ID" value="KAK7472622.1"/>
    <property type="molecule type" value="Genomic_DNA"/>
</dbReference>